<dbReference type="GO" id="GO:0003677">
    <property type="term" value="F:DNA binding"/>
    <property type="evidence" value="ECO:0007669"/>
    <property type="project" value="UniProtKB-KW"/>
</dbReference>
<dbReference type="Proteomes" id="UP000053732">
    <property type="component" value="Unassembled WGS sequence"/>
</dbReference>
<evidence type="ECO:0000256" key="3">
    <source>
        <dbReference type="ARBA" id="ARBA00023163"/>
    </source>
</evidence>
<dbReference type="PROSITE" id="PS00463">
    <property type="entry name" value="ZN2_CY6_FUNGAL_1"/>
    <property type="match status" value="1"/>
</dbReference>
<keyword evidence="2" id="KW-0238">DNA-binding</keyword>
<gene>
    <name evidence="7" type="ORF">PCAMFM013_S039g000030</name>
</gene>
<dbReference type="EMBL" id="HG793172">
    <property type="protein sequence ID" value="CRL29721.1"/>
    <property type="molecule type" value="Genomic_DNA"/>
</dbReference>
<dbReference type="PANTHER" id="PTHR38111:SF11">
    <property type="entry name" value="TRANSCRIPTION FACTOR DOMAIN-CONTAINING PROTEIN-RELATED"/>
    <property type="match status" value="1"/>
</dbReference>
<evidence type="ECO:0000256" key="2">
    <source>
        <dbReference type="ARBA" id="ARBA00023125"/>
    </source>
</evidence>
<dbReference type="GO" id="GO:0008270">
    <property type="term" value="F:zinc ion binding"/>
    <property type="evidence" value="ECO:0007669"/>
    <property type="project" value="InterPro"/>
</dbReference>
<feature type="domain" description="Zn(2)-C6 fungal-type" evidence="6">
    <location>
        <begin position="9"/>
        <end position="38"/>
    </location>
</feature>
<protein>
    <submittedName>
        <fullName evidence="7">Fungal transcriptional regulatory protein, N-terminal</fullName>
    </submittedName>
</protein>
<dbReference type="SUPFAM" id="SSF57701">
    <property type="entry name" value="Zn2/Cys6 DNA-binding domain"/>
    <property type="match status" value="1"/>
</dbReference>
<keyword evidence="1" id="KW-0805">Transcription regulation</keyword>
<feature type="region of interest" description="Disordered" evidence="5">
    <location>
        <begin position="49"/>
        <end position="80"/>
    </location>
</feature>
<evidence type="ECO:0000256" key="5">
    <source>
        <dbReference type="SAM" id="MobiDB-lite"/>
    </source>
</evidence>
<dbReference type="InterPro" id="IPR036864">
    <property type="entry name" value="Zn2-C6_fun-type_DNA-bd_sf"/>
</dbReference>
<dbReference type="Pfam" id="PF00172">
    <property type="entry name" value="Zn_clus"/>
    <property type="match status" value="1"/>
</dbReference>
<dbReference type="Gene3D" id="4.10.240.10">
    <property type="entry name" value="Zn(2)-C6 fungal-type DNA-binding domain"/>
    <property type="match status" value="1"/>
</dbReference>
<proteinExistence type="predicted"/>
<organism evidence="7 8">
    <name type="scientific">Penicillium camemberti (strain FM 013)</name>
    <dbReference type="NCBI Taxonomy" id="1429867"/>
    <lineage>
        <taxon>Eukaryota</taxon>
        <taxon>Fungi</taxon>
        <taxon>Dikarya</taxon>
        <taxon>Ascomycota</taxon>
        <taxon>Pezizomycotina</taxon>
        <taxon>Eurotiomycetes</taxon>
        <taxon>Eurotiomycetidae</taxon>
        <taxon>Eurotiales</taxon>
        <taxon>Aspergillaceae</taxon>
        <taxon>Penicillium</taxon>
    </lineage>
</organism>
<dbReference type="PANTHER" id="PTHR38111">
    <property type="entry name" value="ZN(2)-C6 FUNGAL-TYPE DOMAIN-CONTAINING PROTEIN-RELATED"/>
    <property type="match status" value="1"/>
</dbReference>
<dbReference type="AlphaFoldDB" id="A0A0G4PTN6"/>
<evidence type="ECO:0000259" key="6">
    <source>
        <dbReference type="PROSITE" id="PS50048"/>
    </source>
</evidence>
<evidence type="ECO:0000256" key="1">
    <source>
        <dbReference type="ARBA" id="ARBA00023015"/>
    </source>
</evidence>
<keyword evidence="4" id="KW-0539">Nucleus</keyword>
<evidence type="ECO:0000313" key="7">
    <source>
        <dbReference type="EMBL" id="CRL29721.1"/>
    </source>
</evidence>
<evidence type="ECO:0000256" key="4">
    <source>
        <dbReference type="ARBA" id="ARBA00023242"/>
    </source>
</evidence>
<feature type="compositionally biased region" description="Low complexity" evidence="5">
    <location>
        <begin position="49"/>
        <end position="59"/>
    </location>
</feature>
<keyword evidence="8" id="KW-1185">Reference proteome</keyword>
<name>A0A0G4PTN6_PENC3</name>
<dbReference type="InterPro" id="IPR053178">
    <property type="entry name" value="Osmoadaptation_assoc"/>
</dbReference>
<dbReference type="PROSITE" id="PS50048">
    <property type="entry name" value="ZN2_CY6_FUNGAL_2"/>
    <property type="match status" value="1"/>
</dbReference>
<dbReference type="InterPro" id="IPR001138">
    <property type="entry name" value="Zn2Cys6_DnaBD"/>
</dbReference>
<reference evidence="7 8" key="1">
    <citation type="journal article" date="2014" name="Nat. Commun.">
        <title>Multiple recent horizontal transfers of a large genomic region in cheese making fungi.</title>
        <authorList>
            <person name="Cheeseman K."/>
            <person name="Ropars J."/>
            <person name="Renault P."/>
            <person name="Dupont J."/>
            <person name="Gouzy J."/>
            <person name="Branca A."/>
            <person name="Abraham A.L."/>
            <person name="Ceppi M."/>
            <person name="Conseiller E."/>
            <person name="Debuchy R."/>
            <person name="Malagnac F."/>
            <person name="Goarin A."/>
            <person name="Silar P."/>
            <person name="Lacoste S."/>
            <person name="Sallet E."/>
            <person name="Bensimon A."/>
            <person name="Giraud T."/>
            <person name="Brygoo Y."/>
        </authorList>
    </citation>
    <scope>NUCLEOTIDE SEQUENCE [LARGE SCALE GENOMIC DNA]</scope>
    <source>
        <strain evidence="8">FM 013</strain>
    </source>
</reference>
<dbReference type="STRING" id="1429867.A0A0G4PTN6"/>
<sequence>MPGVPTGRACDACRKQKKKCDEKQPACGRCLRLKVSCVGSGQQRFKFKQQQFSPKSNQSGQMTLAPRSRSRSTEEKEYSVEIPRTYPDNSITSLMNSFVGAIKRSTDLRYNLWWSFGLFLEDVPRQLGSNEALDRAVDAVTTAHAGFCTRQRVSTEVLTKYSYALKTLRVYLDDPLQASASSTLCAVMILLACQIFIGNSGQMMSGHAQGAASILRARKNFGPRDDFERKLFLSLRGSVLFEGLYNDAIDLSSEEWDALVNNDFDQDQPDGQILRCLARAPVIMKRSKQAIRDGEDLTPLTMEVRPIYEKCKLLLSELKARTVGFETSELSTMPETFMARILRAHYLRTHGIGLAITTFFNCILQALDPSDYTCKVESRSLVTDTLVHAQKSNVYRPVGAGYVIMCLSAAWAVTSDPQLRSMVEVALIDYHGDFVNQHCVNIPRELERASENLCWMPKASHLGTTARINAIFSP</sequence>
<dbReference type="CDD" id="cd00067">
    <property type="entry name" value="GAL4"/>
    <property type="match status" value="1"/>
</dbReference>
<accession>A0A0G4PTN6</accession>
<evidence type="ECO:0000313" key="8">
    <source>
        <dbReference type="Proteomes" id="UP000053732"/>
    </source>
</evidence>
<keyword evidence="3" id="KW-0804">Transcription</keyword>
<dbReference type="SMART" id="SM00066">
    <property type="entry name" value="GAL4"/>
    <property type="match status" value="1"/>
</dbReference>
<dbReference type="GO" id="GO:0000981">
    <property type="term" value="F:DNA-binding transcription factor activity, RNA polymerase II-specific"/>
    <property type="evidence" value="ECO:0007669"/>
    <property type="project" value="InterPro"/>
</dbReference>